<dbReference type="Pfam" id="PF13458">
    <property type="entry name" value="Peripla_BP_6"/>
    <property type="match status" value="1"/>
</dbReference>
<accession>A0ABT4N007</accession>
<dbReference type="Proteomes" id="UP001067235">
    <property type="component" value="Unassembled WGS sequence"/>
</dbReference>
<dbReference type="InterPro" id="IPR028081">
    <property type="entry name" value="Leu-bd"/>
</dbReference>
<comment type="caution">
    <text evidence="5">The sequence shown here is derived from an EMBL/GenBank/DDBJ whole genome shotgun (WGS) entry which is preliminary data.</text>
</comment>
<dbReference type="InterPro" id="IPR028082">
    <property type="entry name" value="Peripla_BP_I"/>
</dbReference>
<dbReference type="Gene3D" id="3.40.50.2300">
    <property type="match status" value="2"/>
</dbReference>
<dbReference type="InterPro" id="IPR051010">
    <property type="entry name" value="BCAA_transport"/>
</dbReference>
<dbReference type="RefSeq" id="WP_301572537.1">
    <property type="nucleotide sequence ID" value="NZ_JAPWIE010000005.1"/>
</dbReference>
<feature type="signal peptide" evidence="3">
    <location>
        <begin position="1"/>
        <end position="30"/>
    </location>
</feature>
<dbReference type="PROSITE" id="PS51257">
    <property type="entry name" value="PROKAR_LIPOPROTEIN"/>
    <property type="match status" value="1"/>
</dbReference>
<reference evidence="5" key="1">
    <citation type="submission" date="2022-12" db="EMBL/GenBank/DDBJ databases">
        <authorList>
            <person name="Krivoruchko A.V."/>
            <person name="Elkin A."/>
        </authorList>
    </citation>
    <scope>NUCLEOTIDE SEQUENCE</scope>
    <source>
        <strain evidence="5">IEGM 1388</strain>
    </source>
</reference>
<evidence type="ECO:0000313" key="5">
    <source>
        <dbReference type="EMBL" id="MCZ4551636.1"/>
    </source>
</evidence>
<dbReference type="PANTHER" id="PTHR30483:SF6">
    <property type="entry name" value="PERIPLASMIC BINDING PROTEIN OF ABC TRANSPORTER FOR NATURAL AMINO ACIDS"/>
    <property type="match status" value="1"/>
</dbReference>
<evidence type="ECO:0000256" key="1">
    <source>
        <dbReference type="ARBA" id="ARBA00010062"/>
    </source>
</evidence>
<sequence length="416" mass="42386">MKARNVSCRRHKALVGVGISLLVASLGVTACSDGSDSSSDSSESSLATTALPANEATGVPIKIGFINSEGGSFASFPANRENAEAATKYINANLGGIGGRPIDLVVCKQQEEPASATSCANQMVEEKVSAVVVPGGAQGAAMLPILSGAGIPYTGPVGVTPIELTSPDSYMYTAGLPGVLSGMAEYSAKNGIKKIALLSGDGGGTPAAISAIGTPIFSAAGLELKVVPIPSGVPDPTPQVTAGLSDNPDAVAIVGDANMCITVLKTIQTVAPGKERFVVPTCVAPEVVEAVGGSVIEGIMDFTTVDLYSDEPDSVEYRSVMEQYAPETDIRGYGYTGYQGVMGLYRVIQNLTGDVTPAAVTEALRTAKNTPLPLGTGLTFTCDGTAIPQLKSICSKSLLIGEVDSQGRPQNLTPVG</sequence>
<dbReference type="EMBL" id="JAPWIE010000005">
    <property type="protein sequence ID" value="MCZ4551636.1"/>
    <property type="molecule type" value="Genomic_DNA"/>
</dbReference>
<evidence type="ECO:0000313" key="6">
    <source>
        <dbReference type="Proteomes" id="UP001067235"/>
    </source>
</evidence>
<keyword evidence="2 3" id="KW-0732">Signal</keyword>
<protein>
    <submittedName>
        <fullName evidence="5">ABC transporter substrate-binding protein</fullName>
    </submittedName>
</protein>
<evidence type="ECO:0000259" key="4">
    <source>
        <dbReference type="Pfam" id="PF13458"/>
    </source>
</evidence>
<feature type="domain" description="Leucine-binding protein" evidence="4">
    <location>
        <begin position="60"/>
        <end position="387"/>
    </location>
</feature>
<feature type="chain" id="PRO_5046350531" evidence="3">
    <location>
        <begin position="31"/>
        <end position="416"/>
    </location>
</feature>
<evidence type="ECO:0000256" key="3">
    <source>
        <dbReference type="SAM" id="SignalP"/>
    </source>
</evidence>
<gene>
    <name evidence="5" type="ORF">O4213_16710</name>
</gene>
<dbReference type="PANTHER" id="PTHR30483">
    <property type="entry name" value="LEUCINE-SPECIFIC-BINDING PROTEIN"/>
    <property type="match status" value="1"/>
</dbReference>
<comment type="similarity">
    <text evidence="1">Belongs to the leucine-binding protein family.</text>
</comment>
<organism evidence="5 6">
    <name type="scientific">Gordonia rubripertincta</name>
    <name type="common">Rhodococcus corallinus</name>
    <dbReference type="NCBI Taxonomy" id="36822"/>
    <lineage>
        <taxon>Bacteria</taxon>
        <taxon>Bacillati</taxon>
        <taxon>Actinomycetota</taxon>
        <taxon>Actinomycetes</taxon>
        <taxon>Mycobacteriales</taxon>
        <taxon>Gordoniaceae</taxon>
        <taxon>Gordonia</taxon>
    </lineage>
</organism>
<keyword evidence="6" id="KW-1185">Reference proteome</keyword>
<evidence type="ECO:0000256" key="2">
    <source>
        <dbReference type="ARBA" id="ARBA00022729"/>
    </source>
</evidence>
<dbReference type="CDD" id="cd06341">
    <property type="entry name" value="PBP1_ABC_ligand_binding-like"/>
    <property type="match status" value="1"/>
</dbReference>
<name>A0ABT4N007_GORRU</name>
<proteinExistence type="inferred from homology"/>
<dbReference type="SUPFAM" id="SSF53822">
    <property type="entry name" value="Periplasmic binding protein-like I"/>
    <property type="match status" value="1"/>
</dbReference>